<dbReference type="PANTHER" id="PTHR47111:SF1">
    <property type="entry name" value="SET AND MYND DOMAIN-CONTAINING PROTEIN 4"/>
    <property type="match status" value="1"/>
</dbReference>
<keyword evidence="3" id="KW-1185">Reference proteome</keyword>
<evidence type="ECO:0000259" key="1">
    <source>
        <dbReference type="PROSITE" id="PS50280"/>
    </source>
</evidence>
<evidence type="ECO:0000313" key="3">
    <source>
        <dbReference type="Proteomes" id="UP000075920"/>
    </source>
</evidence>
<dbReference type="GO" id="GO:0008170">
    <property type="term" value="F:N-methyltransferase activity"/>
    <property type="evidence" value="ECO:0007669"/>
    <property type="project" value="UniProtKB-ARBA"/>
</dbReference>
<accession>A0A182W8W8</accession>
<dbReference type="EnsemblMetazoa" id="AMIN006792-RA">
    <property type="protein sequence ID" value="AMIN006792-PA"/>
    <property type="gene ID" value="AMIN006792"/>
</dbReference>
<dbReference type="Gene3D" id="6.10.140.2220">
    <property type="match status" value="1"/>
</dbReference>
<protein>
    <submittedName>
        <fullName evidence="2">SET domain-containing protein</fullName>
    </submittedName>
</protein>
<dbReference type="PROSITE" id="PS50280">
    <property type="entry name" value="SET"/>
    <property type="match status" value="1"/>
</dbReference>
<reference evidence="3" key="1">
    <citation type="submission" date="2013-03" db="EMBL/GenBank/DDBJ databases">
        <title>The Genome Sequence of Anopheles minimus MINIMUS1.</title>
        <authorList>
            <consortium name="The Broad Institute Genomics Platform"/>
            <person name="Neafsey D.E."/>
            <person name="Walton C."/>
            <person name="Walker B."/>
            <person name="Young S.K."/>
            <person name="Zeng Q."/>
            <person name="Gargeya S."/>
            <person name="Fitzgerald M."/>
            <person name="Haas B."/>
            <person name="Abouelleil A."/>
            <person name="Allen A.W."/>
            <person name="Alvarado L."/>
            <person name="Arachchi H.M."/>
            <person name="Berlin A.M."/>
            <person name="Chapman S.B."/>
            <person name="Gainer-Dewar J."/>
            <person name="Goldberg J."/>
            <person name="Griggs A."/>
            <person name="Gujja S."/>
            <person name="Hansen M."/>
            <person name="Howarth C."/>
            <person name="Imamovic A."/>
            <person name="Ireland A."/>
            <person name="Larimer J."/>
            <person name="McCowan C."/>
            <person name="Murphy C."/>
            <person name="Pearson M."/>
            <person name="Poon T.W."/>
            <person name="Priest M."/>
            <person name="Roberts A."/>
            <person name="Saif S."/>
            <person name="Shea T."/>
            <person name="Sisk P."/>
            <person name="Sykes S."/>
            <person name="Wortman J."/>
            <person name="Nusbaum C."/>
            <person name="Birren B."/>
        </authorList>
    </citation>
    <scope>NUCLEOTIDE SEQUENCE [LARGE SCALE GENOMIC DNA]</scope>
    <source>
        <strain evidence="3">MINIMUS1</strain>
    </source>
</reference>
<dbReference type="Gene3D" id="2.170.270.10">
    <property type="entry name" value="SET domain"/>
    <property type="match status" value="1"/>
</dbReference>
<dbReference type="Gene3D" id="1.10.220.160">
    <property type="match status" value="1"/>
</dbReference>
<organism evidence="2 3">
    <name type="scientific">Anopheles minimus</name>
    <dbReference type="NCBI Taxonomy" id="112268"/>
    <lineage>
        <taxon>Eukaryota</taxon>
        <taxon>Metazoa</taxon>
        <taxon>Ecdysozoa</taxon>
        <taxon>Arthropoda</taxon>
        <taxon>Hexapoda</taxon>
        <taxon>Insecta</taxon>
        <taxon>Pterygota</taxon>
        <taxon>Neoptera</taxon>
        <taxon>Endopterygota</taxon>
        <taxon>Diptera</taxon>
        <taxon>Nematocera</taxon>
        <taxon>Culicoidea</taxon>
        <taxon>Culicidae</taxon>
        <taxon>Anophelinae</taxon>
        <taxon>Anopheles</taxon>
    </lineage>
</organism>
<evidence type="ECO:0000313" key="2">
    <source>
        <dbReference type="EnsemblMetazoa" id="AMIN006792-PA"/>
    </source>
</evidence>
<proteinExistence type="predicted"/>
<dbReference type="SUPFAM" id="SSF82199">
    <property type="entry name" value="SET domain"/>
    <property type="match status" value="1"/>
</dbReference>
<dbReference type="Proteomes" id="UP000075920">
    <property type="component" value="Unassembled WGS sequence"/>
</dbReference>
<dbReference type="GO" id="GO:0008276">
    <property type="term" value="F:protein methyltransferase activity"/>
    <property type="evidence" value="ECO:0007669"/>
    <property type="project" value="UniProtKB-ARBA"/>
</dbReference>
<sequence>MYCSEECLSKAHQFHRYECAVVRDIRRICGNAEKEGMLALQTVAKAIALFDQDLEAMMKHLNNGLDGSKVNAFVIDWRTATPKDAYNTVHVLSTNQTLRSRKNLALQIYCATIVHHLMLERTELRAICVTNAEKSKLLFDLILHHWQIAQVNDTSLCYTTIFEVGFDCTTSVCGIFPLISMLNHSCVPNVMHFSLDDGRCAVVALSPIAAGEQLFNSYLLFADEQETSARLTVLKEFYQFTCRCDACELAVDDDDAQPNDEEEYFIRRIRCSKTNSKLVSELTSYLNAAGRYFPPCKLSRSQVMLKSLLEFMYGALPVKRRTQKINERISHT</sequence>
<reference evidence="2" key="2">
    <citation type="submission" date="2020-05" db="UniProtKB">
        <authorList>
            <consortium name="EnsemblMetazoa"/>
        </authorList>
    </citation>
    <scope>IDENTIFICATION</scope>
    <source>
        <strain evidence="2">MINIMUS1</strain>
    </source>
</reference>
<dbReference type="InterPro" id="IPR001214">
    <property type="entry name" value="SET_dom"/>
</dbReference>
<dbReference type="VEuPathDB" id="VectorBase:AMIN006792"/>
<name>A0A182W8W8_9DIPT</name>
<feature type="domain" description="SET" evidence="1">
    <location>
        <begin position="17"/>
        <end position="219"/>
    </location>
</feature>
<dbReference type="Pfam" id="PF00856">
    <property type="entry name" value="SET"/>
    <property type="match status" value="1"/>
</dbReference>
<dbReference type="InterPro" id="IPR046341">
    <property type="entry name" value="SET_dom_sf"/>
</dbReference>
<dbReference type="GO" id="GO:0008757">
    <property type="term" value="F:S-adenosylmethionine-dependent methyltransferase activity"/>
    <property type="evidence" value="ECO:0007669"/>
    <property type="project" value="UniProtKB-ARBA"/>
</dbReference>
<dbReference type="STRING" id="112268.A0A182W8W8"/>
<dbReference type="PANTHER" id="PTHR47111">
    <property type="entry name" value="BCDNA.LD29892"/>
    <property type="match status" value="1"/>
</dbReference>
<dbReference type="AlphaFoldDB" id="A0A182W8W8"/>